<gene>
    <name evidence="1" type="ORF">FEZ63_15400</name>
</gene>
<comment type="caution">
    <text evidence="1">The sequence shown here is derived from an EMBL/GenBank/DDBJ whole genome shotgun (WGS) entry which is preliminary data.</text>
</comment>
<proteinExistence type="predicted"/>
<accession>A0A5N3P8T9</accession>
<organism evidence="1 2">
    <name type="scientific">Microvirga brassicacearum</name>
    <dbReference type="NCBI Taxonomy" id="2580413"/>
    <lineage>
        <taxon>Bacteria</taxon>
        <taxon>Pseudomonadati</taxon>
        <taxon>Pseudomonadota</taxon>
        <taxon>Alphaproteobacteria</taxon>
        <taxon>Hyphomicrobiales</taxon>
        <taxon>Methylobacteriaceae</taxon>
        <taxon>Microvirga</taxon>
    </lineage>
</organism>
<dbReference type="AlphaFoldDB" id="A0A5N3P8T9"/>
<keyword evidence="2" id="KW-1185">Reference proteome</keyword>
<sequence length="224" mass="24466">MMTKKLRLAFVTIGQSPRDDIVPEMLADIGGDVDAHEFGALDGRSDQEIADLAPRAGETAFATRLKNGSEVAISKERVEVWLEELLERIDLQKFDAVVLLCTGTHVKPLRHTLMIEAQRIVDSMVESMAASAQRLGVMLPLERQIAEFPQRHVFNSVSTPKLVAASPYAGDDVAAKAAELADCDLVIMHCMGYSEAMRAEARTAISAPVLLSRRIVSGAIRQII</sequence>
<evidence type="ECO:0000313" key="2">
    <source>
        <dbReference type="Proteomes" id="UP000325684"/>
    </source>
</evidence>
<dbReference type="OrthoDB" id="8337506at2"/>
<protein>
    <submittedName>
        <fullName evidence="1">AroM family protein</fullName>
    </submittedName>
</protein>
<dbReference type="EMBL" id="VCMV01000024">
    <property type="protein sequence ID" value="KAB0266143.1"/>
    <property type="molecule type" value="Genomic_DNA"/>
</dbReference>
<name>A0A5N3P8T9_9HYPH</name>
<dbReference type="InterPro" id="IPR010843">
    <property type="entry name" value="Uncharacterised_AroM"/>
</dbReference>
<reference evidence="1 2" key="1">
    <citation type="journal article" date="2019" name="Microorganisms">
        <title>Genome Insights into the Novel Species Microvirga brassicacearum, a Rapeseed Endophyte with Biotechnological Potential.</title>
        <authorList>
            <person name="Jimenez-Gomez A."/>
            <person name="Saati-Santamaria Z."/>
            <person name="Igual J.M."/>
            <person name="Rivas R."/>
            <person name="Mateos P.F."/>
            <person name="Garcia-Fraile P."/>
        </authorList>
    </citation>
    <scope>NUCLEOTIDE SEQUENCE [LARGE SCALE GENOMIC DNA]</scope>
    <source>
        <strain evidence="1 2">CDVBN77</strain>
    </source>
</reference>
<dbReference type="RefSeq" id="WP_150946023.1">
    <property type="nucleotide sequence ID" value="NZ_VCMV01000024.1"/>
</dbReference>
<dbReference type="Pfam" id="PF07302">
    <property type="entry name" value="AroM"/>
    <property type="match status" value="1"/>
</dbReference>
<dbReference type="Proteomes" id="UP000325684">
    <property type="component" value="Unassembled WGS sequence"/>
</dbReference>
<evidence type="ECO:0000313" key="1">
    <source>
        <dbReference type="EMBL" id="KAB0266143.1"/>
    </source>
</evidence>